<dbReference type="SUPFAM" id="SSF100939">
    <property type="entry name" value="SPOC domain-like"/>
    <property type="match status" value="1"/>
</dbReference>
<keyword evidence="5" id="KW-1185">Reference proteome</keyword>
<sequence>MLCDGKLKKNFARRSLEHLKFFLGPDLALSAQYLSYFQKDKKPRKVLVQRSDNAIVERKCLNTVRKIDSETQELGEPRTINITNARYEIRLDDHSLRLTYEQVNQVRNLHTVGMMLLAFQSKAGLAKILYCKPCNFMYPDDRQILESKRLFRALWERSRVRDKVVICLFMSKRRSMPRYVALVPVSREDATEGYYYSSMANDGFKIVYLPYATYVRHVDFKDWNSMENQASDEGVAICEKVVRKLRLKYNPSLLKGSQYFTDPESQDAIVADLLPEFTEIFGLDEEPAKKRSASTSGGINVKAKVPKLTVEDLNKKDYVLQMINNKSLDSYSKQQLFQIFLQSKGKEAELAVEHAINVS</sequence>
<dbReference type="STRING" id="37001.A0A1A9WAC4"/>
<evidence type="ECO:0000313" key="5">
    <source>
        <dbReference type="Proteomes" id="UP000091820"/>
    </source>
</evidence>
<dbReference type="EnsemblMetazoa" id="GBRI012141-RA">
    <property type="protein sequence ID" value="GBRI012141-PA"/>
    <property type="gene ID" value="GBRI012141"/>
</dbReference>
<name>A0A1A9WAC4_9MUSC</name>
<dbReference type="Proteomes" id="UP000091820">
    <property type="component" value="Unassembled WGS sequence"/>
</dbReference>
<dbReference type="PANTHER" id="PTHR12604">
    <property type="entry name" value="KU AUTOANTIGEN DNA HELICASE"/>
    <property type="match status" value="1"/>
</dbReference>
<reference evidence="4" key="2">
    <citation type="submission" date="2020-05" db="UniProtKB">
        <authorList>
            <consortium name="EnsemblMetazoa"/>
        </authorList>
    </citation>
    <scope>IDENTIFICATION</scope>
    <source>
        <strain evidence="4">IAEA</strain>
    </source>
</reference>
<dbReference type="GO" id="GO:0006303">
    <property type="term" value="P:double-strand break repair via nonhomologous end joining"/>
    <property type="evidence" value="ECO:0007669"/>
    <property type="project" value="InterPro"/>
</dbReference>
<evidence type="ECO:0000256" key="1">
    <source>
        <dbReference type="ARBA" id="ARBA00005240"/>
    </source>
</evidence>
<dbReference type="GO" id="GO:0003690">
    <property type="term" value="F:double-stranded DNA binding"/>
    <property type="evidence" value="ECO:0007669"/>
    <property type="project" value="TreeGrafter"/>
</dbReference>
<evidence type="ECO:0000259" key="3">
    <source>
        <dbReference type="SMART" id="SM00559"/>
    </source>
</evidence>
<dbReference type="InterPro" id="IPR006164">
    <property type="entry name" value="DNA_bd_Ku70/Ku80"/>
</dbReference>
<dbReference type="VEuPathDB" id="VectorBase:GBRI012141"/>
<dbReference type="InterPro" id="IPR027388">
    <property type="entry name" value="Ku70_bridge/pillars_dom_sf"/>
</dbReference>
<dbReference type="SMART" id="SM00559">
    <property type="entry name" value="Ku78"/>
    <property type="match status" value="1"/>
</dbReference>
<evidence type="ECO:0000313" key="4">
    <source>
        <dbReference type="EnsemblMetazoa" id="GBRI012141-PA"/>
    </source>
</evidence>
<dbReference type="GO" id="GO:0042162">
    <property type="term" value="F:telomeric DNA binding"/>
    <property type="evidence" value="ECO:0007669"/>
    <property type="project" value="TreeGrafter"/>
</dbReference>
<organism evidence="4 5">
    <name type="scientific">Glossina brevipalpis</name>
    <dbReference type="NCBI Taxonomy" id="37001"/>
    <lineage>
        <taxon>Eukaryota</taxon>
        <taxon>Metazoa</taxon>
        <taxon>Ecdysozoa</taxon>
        <taxon>Arthropoda</taxon>
        <taxon>Hexapoda</taxon>
        <taxon>Insecta</taxon>
        <taxon>Pterygota</taxon>
        <taxon>Neoptera</taxon>
        <taxon>Endopterygota</taxon>
        <taxon>Diptera</taxon>
        <taxon>Brachycera</taxon>
        <taxon>Muscomorpha</taxon>
        <taxon>Hippoboscoidea</taxon>
        <taxon>Glossinidae</taxon>
        <taxon>Glossina</taxon>
    </lineage>
</organism>
<dbReference type="Gene3D" id="4.10.970.10">
    <property type="entry name" value="Ku70, bridge and pillars"/>
    <property type="match status" value="1"/>
</dbReference>
<accession>A0A1A9WAC4</accession>
<comment type="similarity">
    <text evidence="1">Belongs to the ku70 family.</text>
</comment>
<dbReference type="GO" id="GO:0043564">
    <property type="term" value="C:Ku70:Ku80 complex"/>
    <property type="evidence" value="ECO:0007669"/>
    <property type="project" value="TreeGrafter"/>
</dbReference>
<reference evidence="5" key="1">
    <citation type="submission" date="2014-03" db="EMBL/GenBank/DDBJ databases">
        <authorList>
            <person name="Aksoy S."/>
            <person name="Warren W."/>
            <person name="Wilson R.K."/>
        </authorList>
    </citation>
    <scope>NUCLEOTIDE SEQUENCE [LARGE SCALE GENOMIC DNA]</scope>
    <source>
        <strain evidence="5">IAEA</strain>
    </source>
</reference>
<dbReference type="InterPro" id="IPR016194">
    <property type="entry name" value="SPOC-like_C_dom_sf"/>
</dbReference>
<evidence type="ECO:0000256" key="2">
    <source>
        <dbReference type="ARBA" id="ARBA00023125"/>
    </source>
</evidence>
<dbReference type="Gene3D" id="2.40.290.10">
    <property type="match status" value="1"/>
</dbReference>
<protein>
    <recommendedName>
        <fullName evidence="3">Ku domain-containing protein</fullName>
    </recommendedName>
</protein>
<feature type="domain" description="Ku" evidence="3">
    <location>
        <begin position="77"/>
        <end position="226"/>
    </location>
</feature>
<proteinExistence type="inferred from homology"/>
<dbReference type="PANTHER" id="PTHR12604:SF2">
    <property type="entry name" value="X-RAY REPAIR CROSS-COMPLEMENTING PROTEIN 6"/>
    <property type="match status" value="1"/>
</dbReference>
<dbReference type="GO" id="GO:0000723">
    <property type="term" value="P:telomere maintenance"/>
    <property type="evidence" value="ECO:0007669"/>
    <property type="project" value="TreeGrafter"/>
</dbReference>
<keyword evidence="2" id="KW-0238">DNA-binding</keyword>
<dbReference type="Pfam" id="PF02735">
    <property type="entry name" value="Ku"/>
    <property type="match status" value="1"/>
</dbReference>
<dbReference type="AlphaFoldDB" id="A0A1A9WAC4"/>